<dbReference type="Gene3D" id="1.10.1040.10">
    <property type="entry name" value="N-(1-d-carboxylethyl)-l-norvaline Dehydrogenase, domain 2"/>
    <property type="match status" value="1"/>
</dbReference>
<evidence type="ECO:0000313" key="8">
    <source>
        <dbReference type="Proteomes" id="UP000247569"/>
    </source>
</evidence>
<dbReference type="InterPro" id="IPR008927">
    <property type="entry name" value="6-PGluconate_DH-like_C_sf"/>
</dbReference>
<dbReference type="GO" id="GO:0015940">
    <property type="term" value="P:pantothenate biosynthetic process"/>
    <property type="evidence" value="ECO:0007669"/>
    <property type="project" value="UniProtKB-UniPathway"/>
</dbReference>
<dbReference type="InterPro" id="IPR051402">
    <property type="entry name" value="KPR-Related"/>
</dbReference>
<dbReference type="SUPFAM" id="SSF51735">
    <property type="entry name" value="NAD(P)-binding Rossmann-fold domains"/>
    <property type="match status" value="1"/>
</dbReference>
<accession>A0A318JVW2</accession>
<evidence type="ECO:0000256" key="2">
    <source>
        <dbReference type="ARBA" id="ARBA00022857"/>
    </source>
</evidence>
<comment type="function">
    <text evidence="4">Catalyzes the NADPH-dependent reduction of ketopantoate into pantoic acid.</text>
</comment>
<dbReference type="Pfam" id="PF02558">
    <property type="entry name" value="ApbA"/>
    <property type="match status" value="1"/>
</dbReference>
<dbReference type="GO" id="GO:0008677">
    <property type="term" value="F:2-dehydropantoate 2-reductase activity"/>
    <property type="evidence" value="ECO:0007669"/>
    <property type="project" value="UniProtKB-EC"/>
</dbReference>
<feature type="domain" description="Ketopantoate reductase C-terminal" evidence="6">
    <location>
        <begin position="181"/>
        <end position="299"/>
    </location>
</feature>
<dbReference type="PANTHER" id="PTHR21708:SF26">
    <property type="entry name" value="2-DEHYDROPANTOATE 2-REDUCTASE"/>
    <property type="match status" value="1"/>
</dbReference>
<dbReference type="InterPro" id="IPR013332">
    <property type="entry name" value="KPR_N"/>
</dbReference>
<dbReference type="Gene3D" id="3.40.50.720">
    <property type="entry name" value="NAD(P)-binding Rossmann-like Domain"/>
    <property type="match status" value="1"/>
</dbReference>
<dbReference type="InterPro" id="IPR003710">
    <property type="entry name" value="ApbA"/>
</dbReference>
<evidence type="ECO:0000259" key="5">
    <source>
        <dbReference type="Pfam" id="PF02558"/>
    </source>
</evidence>
<protein>
    <recommendedName>
        <fullName evidence="4">2-dehydropantoate 2-reductase</fullName>
        <ecNumber evidence="4">1.1.1.169</ecNumber>
    </recommendedName>
    <alternativeName>
        <fullName evidence="4">Ketopantoate reductase</fullName>
    </alternativeName>
</protein>
<evidence type="ECO:0000256" key="4">
    <source>
        <dbReference type="RuleBase" id="RU362068"/>
    </source>
</evidence>
<dbReference type="NCBIfam" id="TIGR00745">
    <property type="entry name" value="apbA_panE"/>
    <property type="match status" value="1"/>
</dbReference>
<dbReference type="Proteomes" id="UP000247569">
    <property type="component" value="Unassembled WGS sequence"/>
</dbReference>
<keyword evidence="8" id="KW-1185">Reference proteome</keyword>
<dbReference type="SUPFAM" id="SSF48179">
    <property type="entry name" value="6-phosphogluconate dehydrogenase C-terminal domain-like"/>
    <property type="match status" value="1"/>
</dbReference>
<comment type="catalytic activity">
    <reaction evidence="4">
        <text>(R)-pantoate + NADP(+) = 2-dehydropantoate + NADPH + H(+)</text>
        <dbReference type="Rhea" id="RHEA:16233"/>
        <dbReference type="ChEBI" id="CHEBI:11561"/>
        <dbReference type="ChEBI" id="CHEBI:15378"/>
        <dbReference type="ChEBI" id="CHEBI:15980"/>
        <dbReference type="ChEBI" id="CHEBI:57783"/>
        <dbReference type="ChEBI" id="CHEBI:58349"/>
        <dbReference type="EC" id="1.1.1.169"/>
    </reaction>
</comment>
<reference evidence="7 8" key="1">
    <citation type="submission" date="2018-05" db="EMBL/GenBank/DDBJ databases">
        <title>Genomic Encyclopedia of Type Strains, Phase IV (KMG-IV): sequencing the most valuable type-strain genomes for metagenomic binning, comparative biology and taxonomic classification.</title>
        <authorList>
            <person name="Goeker M."/>
        </authorList>
    </citation>
    <scope>NUCLEOTIDE SEQUENCE [LARGE SCALE GENOMIC DNA]</scope>
    <source>
        <strain evidence="7 8">DSM 44704</strain>
    </source>
</reference>
<comment type="similarity">
    <text evidence="1 4">Belongs to the ketopantoate reductase family.</text>
</comment>
<evidence type="ECO:0000259" key="6">
    <source>
        <dbReference type="Pfam" id="PF08546"/>
    </source>
</evidence>
<dbReference type="OrthoDB" id="9796561at2"/>
<dbReference type="PANTHER" id="PTHR21708">
    <property type="entry name" value="PROBABLE 2-DEHYDROPANTOATE 2-REDUCTASE"/>
    <property type="match status" value="1"/>
</dbReference>
<dbReference type="Pfam" id="PF08546">
    <property type="entry name" value="ApbA_C"/>
    <property type="match status" value="1"/>
</dbReference>
<dbReference type="RefSeq" id="WP_040732509.1">
    <property type="nucleotide sequence ID" value="NZ_QJKF01000008.1"/>
</dbReference>
<keyword evidence="2 4" id="KW-0521">NADP</keyword>
<dbReference type="InterPro" id="IPR036291">
    <property type="entry name" value="NAD(P)-bd_dom_sf"/>
</dbReference>
<evidence type="ECO:0000313" key="7">
    <source>
        <dbReference type="EMBL" id="PXX61593.1"/>
    </source>
</evidence>
<feature type="domain" description="Ketopantoate reductase N-terminal" evidence="5">
    <location>
        <begin position="6"/>
        <end position="139"/>
    </location>
</feature>
<keyword evidence="4" id="KW-0566">Pantothenate biosynthesis</keyword>
<dbReference type="GO" id="GO:0005737">
    <property type="term" value="C:cytoplasm"/>
    <property type="evidence" value="ECO:0007669"/>
    <property type="project" value="TreeGrafter"/>
</dbReference>
<dbReference type="UniPathway" id="UPA00028">
    <property type="reaction ID" value="UER00004"/>
</dbReference>
<keyword evidence="3 4" id="KW-0560">Oxidoreductase</keyword>
<dbReference type="InterPro" id="IPR013752">
    <property type="entry name" value="KPA_reductase"/>
</dbReference>
<dbReference type="AlphaFoldDB" id="A0A318JVW2"/>
<proteinExistence type="inferred from homology"/>
<sequence length="320" mass="33478">MAERFIVYGAGAVGGSLGGLLHRAGHEVVLIARGAHLAAIRSNGLRLVTGGGTETLSIPAVSSPAELDGAPGDVVLLAMKSMNTEAALRDLAAVVDRDTPIVCVQNGVANERAALRLFPEVYGVCVMFPATHLEPGVVEPRAWPVPAILDLGRYPADVDETAETLAAEFRSAGCHAEPRPDIMRWKYTKLLMNLGNAVDATIQPGDGVAEILDRVRAEGVEVLAAAGIPHVSMAEDGARRGDILRIGGAGRSGSSSWQSLARGTGAIETDYLNGEIVLLGRLHGVPTPINERIRALANAFAREGRAPGSEPAARFLAGLR</sequence>
<dbReference type="InterPro" id="IPR013328">
    <property type="entry name" value="6PGD_dom2"/>
</dbReference>
<gene>
    <name evidence="7" type="ORF">DFR70_108151</name>
</gene>
<comment type="caution">
    <text evidence="7">The sequence shown here is derived from an EMBL/GenBank/DDBJ whole genome shotgun (WGS) entry which is preliminary data.</text>
</comment>
<evidence type="ECO:0000256" key="1">
    <source>
        <dbReference type="ARBA" id="ARBA00007870"/>
    </source>
</evidence>
<evidence type="ECO:0000256" key="3">
    <source>
        <dbReference type="ARBA" id="ARBA00023002"/>
    </source>
</evidence>
<comment type="pathway">
    <text evidence="4">Cofactor biosynthesis; (R)-pantothenate biosynthesis; (R)-pantoate from 3-methyl-2-oxobutanoate: step 2/2.</text>
</comment>
<dbReference type="EC" id="1.1.1.169" evidence="4"/>
<organism evidence="7 8">
    <name type="scientific">Nocardia tenerifensis</name>
    <dbReference type="NCBI Taxonomy" id="228006"/>
    <lineage>
        <taxon>Bacteria</taxon>
        <taxon>Bacillati</taxon>
        <taxon>Actinomycetota</taxon>
        <taxon>Actinomycetes</taxon>
        <taxon>Mycobacteriales</taxon>
        <taxon>Nocardiaceae</taxon>
        <taxon>Nocardia</taxon>
    </lineage>
</organism>
<dbReference type="EMBL" id="QJKF01000008">
    <property type="protein sequence ID" value="PXX61593.1"/>
    <property type="molecule type" value="Genomic_DNA"/>
</dbReference>
<name>A0A318JVW2_9NOCA</name>